<accession>A0A8K0MFL3</accession>
<protein>
    <recommendedName>
        <fullName evidence="2">Bet v I/Major latex protein domain-containing protein</fullName>
    </recommendedName>
</protein>
<dbReference type="PANTHER" id="PTHR31213:SF24">
    <property type="entry name" value="OS08G0374000 PROTEIN"/>
    <property type="match status" value="1"/>
</dbReference>
<dbReference type="SUPFAM" id="SSF55961">
    <property type="entry name" value="Bet v1-like"/>
    <property type="match status" value="1"/>
</dbReference>
<sequence>METMKGEVVLNIPAEKAWEMYRDDQIISKIKPEMLVRAEYIEGDGSPGSLRLFKLGPAIRNYVKESTEKIEKVENGRSVTYRVIGGELSKMYDPYRVTFSFAPVHGNEEHKCVAEWKVEYGTLTPDTPPPHKARDAALGFLNWFDKFEPVAAT</sequence>
<dbReference type="GO" id="GO:0038023">
    <property type="term" value="F:signaling receptor activity"/>
    <property type="evidence" value="ECO:0007669"/>
    <property type="project" value="TreeGrafter"/>
</dbReference>
<dbReference type="GO" id="GO:0005634">
    <property type="term" value="C:nucleus"/>
    <property type="evidence" value="ECO:0007669"/>
    <property type="project" value="TreeGrafter"/>
</dbReference>
<organism evidence="3 4">
    <name type="scientific">Rhamnella rubrinervis</name>
    <dbReference type="NCBI Taxonomy" id="2594499"/>
    <lineage>
        <taxon>Eukaryota</taxon>
        <taxon>Viridiplantae</taxon>
        <taxon>Streptophyta</taxon>
        <taxon>Embryophyta</taxon>
        <taxon>Tracheophyta</taxon>
        <taxon>Spermatophyta</taxon>
        <taxon>Magnoliopsida</taxon>
        <taxon>eudicotyledons</taxon>
        <taxon>Gunneridae</taxon>
        <taxon>Pentapetalae</taxon>
        <taxon>rosids</taxon>
        <taxon>fabids</taxon>
        <taxon>Rosales</taxon>
        <taxon>Rhamnaceae</taxon>
        <taxon>rhamnoid group</taxon>
        <taxon>Rhamneae</taxon>
        <taxon>Rhamnella</taxon>
    </lineage>
</organism>
<comment type="similarity">
    <text evidence="1">Belongs to the BetVI family.</text>
</comment>
<dbReference type="GO" id="GO:0004864">
    <property type="term" value="F:protein phosphatase inhibitor activity"/>
    <property type="evidence" value="ECO:0007669"/>
    <property type="project" value="TreeGrafter"/>
</dbReference>
<dbReference type="CDD" id="cd07816">
    <property type="entry name" value="Bet_v1-like"/>
    <property type="match status" value="1"/>
</dbReference>
<comment type="caution">
    <text evidence="3">The sequence shown here is derived from an EMBL/GenBank/DDBJ whole genome shotgun (WGS) entry which is preliminary data.</text>
</comment>
<dbReference type="PANTHER" id="PTHR31213">
    <property type="entry name" value="OS08G0374000 PROTEIN-RELATED"/>
    <property type="match status" value="1"/>
</dbReference>
<gene>
    <name evidence="3" type="ORF">FNV43_RR13816</name>
</gene>
<keyword evidence="4" id="KW-1185">Reference proteome</keyword>
<name>A0A8K0MFL3_9ROSA</name>
<evidence type="ECO:0000313" key="3">
    <source>
        <dbReference type="EMBL" id="KAF3444126.1"/>
    </source>
</evidence>
<dbReference type="SMART" id="SM01037">
    <property type="entry name" value="Bet_v_1"/>
    <property type="match status" value="1"/>
</dbReference>
<dbReference type="InterPro" id="IPR023393">
    <property type="entry name" value="START-like_dom_sf"/>
</dbReference>
<dbReference type="GO" id="GO:0009738">
    <property type="term" value="P:abscisic acid-activated signaling pathway"/>
    <property type="evidence" value="ECO:0007669"/>
    <property type="project" value="TreeGrafter"/>
</dbReference>
<dbReference type="Pfam" id="PF00407">
    <property type="entry name" value="Bet_v_1"/>
    <property type="match status" value="1"/>
</dbReference>
<evidence type="ECO:0000313" key="4">
    <source>
        <dbReference type="Proteomes" id="UP000796880"/>
    </source>
</evidence>
<dbReference type="InterPro" id="IPR000916">
    <property type="entry name" value="Bet_v_I/MLP"/>
</dbReference>
<dbReference type="GO" id="GO:0006952">
    <property type="term" value="P:defense response"/>
    <property type="evidence" value="ECO:0007669"/>
    <property type="project" value="InterPro"/>
</dbReference>
<dbReference type="Proteomes" id="UP000796880">
    <property type="component" value="Unassembled WGS sequence"/>
</dbReference>
<dbReference type="OrthoDB" id="1845342at2759"/>
<dbReference type="GO" id="GO:0010427">
    <property type="term" value="F:abscisic acid binding"/>
    <property type="evidence" value="ECO:0007669"/>
    <property type="project" value="TreeGrafter"/>
</dbReference>
<feature type="domain" description="Bet v I/Major latex protein" evidence="2">
    <location>
        <begin position="3"/>
        <end position="153"/>
    </location>
</feature>
<dbReference type="Gene3D" id="3.30.530.20">
    <property type="match status" value="1"/>
</dbReference>
<proteinExistence type="inferred from homology"/>
<dbReference type="AlphaFoldDB" id="A0A8K0MFL3"/>
<evidence type="ECO:0000256" key="1">
    <source>
        <dbReference type="ARBA" id="ARBA00009744"/>
    </source>
</evidence>
<dbReference type="InterPro" id="IPR050279">
    <property type="entry name" value="Plant_def-hormone_signal"/>
</dbReference>
<dbReference type="GO" id="GO:0005737">
    <property type="term" value="C:cytoplasm"/>
    <property type="evidence" value="ECO:0007669"/>
    <property type="project" value="TreeGrafter"/>
</dbReference>
<dbReference type="EMBL" id="VOIH02000006">
    <property type="protein sequence ID" value="KAF3444126.1"/>
    <property type="molecule type" value="Genomic_DNA"/>
</dbReference>
<evidence type="ECO:0000259" key="2">
    <source>
        <dbReference type="SMART" id="SM01037"/>
    </source>
</evidence>
<reference evidence="3" key="1">
    <citation type="submission" date="2020-03" db="EMBL/GenBank/DDBJ databases">
        <title>A high-quality chromosome-level genome assembly of a woody plant with both climbing and erect habits, Rhamnella rubrinervis.</title>
        <authorList>
            <person name="Lu Z."/>
            <person name="Yang Y."/>
            <person name="Zhu X."/>
            <person name="Sun Y."/>
        </authorList>
    </citation>
    <scope>NUCLEOTIDE SEQUENCE</scope>
    <source>
        <strain evidence="3">BYM</strain>
        <tissue evidence="3">Leaf</tissue>
    </source>
</reference>